<dbReference type="OrthoDB" id="5833513at2759"/>
<evidence type="ECO:0000313" key="1">
    <source>
        <dbReference type="EMBL" id="RCN53434.1"/>
    </source>
</evidence>
<evidence type="ECO:0000313" key="2">
    <source>
        <dbReference type="Proteomes" id="UP000252519"/>
    </source>
</evidence>
<gene>
    <name evidence="1" type="ORF">ANCCAN_00499</name>
</gene>
<dbReference type="Proteomes" id="UP000252519">
    <property type="component" value="Unassembled WGS sequence"/>
</dbReference>
<reference evidence="1 2" key="1">
    <citation type="submission" date="2014-10" db="EMBL/GenBank/DDBJ databases">
        <title>Draft genome of the hookworm Ancylostoma caninum.</title>
        <authorList>
            <person name="Mitreva M."/>
        </authorList>
    </citation>
    <scope>NUCLEOTIDE SEQUENCE [LARGE SCALE GENOMIC DNA]</scope>
    <source>
        <strain evidence="1 2">Baltimore</strain>
    </source>
</reference>
<protein>
    <submittedName>
        <fullName evidence="1">Uncharacterized protein</fullName>
    </submittedName>
</protein>
<organism evidence="1 2">
    <name type="scientific">Ancylostoma caninum</name>
    <name type="common">Dog hookworm</name>
    <dbReference type="NCBI Taxonomy" id="29170"/>
    <lineage>
        <taxon>Eukaryota</taxon>
        <taxon>Metazoa</taxon>
        <taxon>Ecdysozoa</taxon>
        <taxon>Nematoda</taxon>
        <taxon>Chromadorea</taxon>
        <taxon>Rhabditida</taxon>
        <taxon>Rhabditina</taxon>
        <taxon>Rhabditomorpha</taxon>
        <taxon>Strongyloidea</taxon>
        <taxon>Ancylostomatidae</taxon>
        <taxon>Ancylostomatinae</taxon>
        <taxon>Ancylostoma</taxon>
    </lineage>
</organism>
<proteinExistence type="predicted"/>
<accession>A0A368HA22</accession>
<comment type="caution">
    <text evidence="1">The sequence shown here is derived from an EMBL/GenBank/DDBJ whole genome shotgun (WGS) entry which is preliminary data.</text>
</comment>
<dbReference type="EMBL" id="JOJR01000002">
    <property type="protein sequence ID" value="RCN53434.1"/>
    <property type="molecule type" value="Genomic_DNA"/>
</dbReference>
<name>A0A368HA22_ANCCA</name>
<dbReference type="AlphaFoldDB" id="A0A368HA22"/>
<keyword evidence="2" id="KW-1185">Reference proteome</keyword>
<sequence>MSMTTEESFQDLMLNPQAAVAFDGSTMRYTVISDKNLLEGAGEGVTLDQDGRNLTVLQFCSTVEEAEAACEQRTAQQSSSKVAFCFCGALINAKRFLSAL</sequence>